<dbReference type="GO" id="GO:0015074">
    <property type="term" value="P:DNA integration"/>
    <property type="evidence" value="ECO:0007669"/>
    <property type="project" value="InterPro"/>
</dbReference>
<sequence>MNLNQLKVNGELTYRGRKYIILDIEPPIITIKRYDGDGATIDINFFDLVTDPSFLPSKKMKKQLDDVNKYYTSLLDSLSEKEREEVSRRLEIIKPILVFERIKNNEFNAFYEFNEYYRDLLRNGETVQDLTKEALYERLAVKYCKSSRTVKRYYSSFNKAELENGEGDEGLISKSGQGHLYRRDNKILEICHPKHREVVLQSLTIRMDDSYIPIIKDAIEREYLSVKKVSKKAVYDLIEAKCASESLKPPPPITVYKLLGRISAKITDRLRLGSISDQKYQEITRGYSNNEALYPLHIVQIDHTQLDLDVLDEVGHVVGRPWLTLGIDVYSRKVWCFHLSFDPPSGNKVRKAIEQGVLLKKTKDRYNTHNEWIVYGIPNTFVFDNGKEFKNYEIERLIKDELKSHIRYRPIATPRYGGSIERLFGTINTQLIHRLEGTRKSTFSELGDYDPEKNALLSLEDVEELLTTYITDIYHHQPHKGLPLDQPTPMSRYVEGLKLSGYPEFISMEEETTFKIKLLPTIKKPYTRDGIRHNTRLYKSAALNGLIDSRNKKYLIKYDIDDISKIFLQHPETKEYHLVPCVSPPENTVDGMKESTFQLLKKQLKEQGKITSGQYVTEQQLSKAKEDLQRKYEEKYKKGRRARLEAKRHNFQVSLDIPAVNEPVDKNKPKSYKDILMASLEKEKRAKGIE</sequence>
<organism evidence="2 3">
    <name type="scientific">Mesobacillus selenatarsenatis</name>
    <dbReference type="NCBI Taxonomy" id="388741"/>
    <lineage>
        <taxon>Bacteria</taxon>
        <taxon>Bacillati</taxon>
        <taxon>Bacillota</taxon>
        <taxon>Bacilli</taxon>
        <taxon>Bacillales</taxon>
        <taxon>Bacillaceae</taxon>
        <taxon>Mesobacillus</taxon>
    </lineage>
</organism>
<dbReference type="AlphaFoldDB" id="A0A846TGX2"/>
<comment type="caution">
    <text evidence="2">The sequence shown here is derived from an EMBL/GenBank/DDBJ whole genome shotgun (WGS) entry which is preliminary data.</text>
</comment>
<evidence type="ECO:0000259" key="1">
    <source>
        <dbReference type="PROSITE" id="PS50994"/>
    </source>
</evidence>
<dbReference type="InterPro" id="IPR012337">
    <property type="entry name" value="RNaseH-like_sf"/>
</dbReference>
<evidence type="ECO:0000313" key="2">
    <source>
        <dbReference type="EMBL" id="NKE04667.1"/>
    </source>
</evidence>
<gene>
    <name evidence="2" type="ORF">GWK17_04140</name>
</gene>
<dbReference type="SUPFAM" id="SSF53098">
    <property type="entry name" value="Ribonuclease H-like"/>
    <property type="match status" value="1"/>
</dbReference>
<protein>
    <submittedName>
        <fullName evidence="2">Transposase</fullName>
    </submittedName>
</protein>
<dbReference type="RefSeq" id="WP_167831159.1">
    <property type="nucleotide sequence ID" value="NZ_JAAVUM010000002.1"/>
</dbReference>
<dbReference type="Proteomes" id="UP000587942">
    <property type="component" value="Unassembled WGS sequence"/>
</dbReference>
<dbReference type="GO" id="GO:0003676">
    <property type="term" value="F:nucleic acid binding"/>
    <property type="evidence" value="ECO:0007669"/>
    <property type="project" value="InterPro"/>
</dbReference>
<dbReference type="Gene3D" id="3.30.420.10">
    <property type="entry name" value="Ribonuclease H-like superfamily/Ribonuclease H"/>
    <property type="match status" value="1"/>
</dbReference>
<dbReference type="PROSITE" id="PS50994">
    <property type="entry name" value="INTEGRASE"/>
    <property type="match status" value="1"/>
</dbReference>
<dbReference type="InterPro" id="IPR001584">
    <property type="entry name" value="Integrase_cat-core"/>
</dbReference>
<dbReference type="EMBL" id="JAAVUM010000002">
    <property type="protein sequence ID" value="NKE04667.1"/>
    <property type="molecule type" value="Genomic_DNA"/>
</dbReference>
<proteinExistence type="predicted"/>
<name>A0A846TGX2_9BACI</name>
<dbReference type="Pfam" id="PF09299">
    <property type="entry name" value="Mu-transpos_C"/>
    <property type="match status" value="1"/>
</dbReference>
<feature type="domain" description="Integrase catalytic" evidence="1">
    <location>
        <begin position="291"/>
        <end position="497"/>
    </location>
</feature>
<dbReference type="InterPro" id="IPR036397">
    <property type="entry name" value="RNaseH_sf"/>
</dbReference>
<reference evidence="2 3" key="1">
    <citation type="submission" date="2020-03" db="EMBL/GenBank/DDBJ databases">
        <authorList>
            <person name="Sun Q."/>
        </authorList>
    </citation>
    <scope>NUCLEOTIDE SEQUENCE [LARGE SCALE GENOMIC DNA]</scope>
    <source>
        <strain evidence="2 3">KACC 21451</strain>
    </source>
</reference>
<evidence type="ECO:0000313" key="3">
    <source>
        <dbReference type="Proteomes" id="UP000587942"/>
    </source>
</evidence>
<dbReference type="InterPro" id="IPR015378">
    <property type="entry name" value="Transposase-like_Mu_C"/>
</dbReference>
<accession>A0A846TGX2</accession>